<evidence type="ECO:0000313" key="9">
    <source>
        <dbReference type="Proteomes" id="UP001590950"/>
    </source>
</evidence>
<feature type="region of interest" description="Disordered" evidence="6">
    <location>
        <begin position="95"/>
        <end position="145"/>
    </location>
</feature>
<evidence type="ECO:0000313" key="8">
    <source>
        <dbReference type="EMBL" id="KAL2044299.1"/>
    </source>
</evidence>
<name>A0ABR4AHV5_9LECA</name>
<evidence type="ECO:0000256" key="1">
    <source>
        <dbReference type="ARBA" id="ARBA00004123"/>
    </source>
</evidence>
<evidence type="ECO:0000256" key="6">
    <source>
        <dbReference type="SAM" id="MobiDB-lite"/>
    </source>
</evidence>
<dbReference type="InterPro" id="IPR008721">
    <property type="entry name" value="ORC6_cyclin_first"/>
</dbReference>
<dbReference type="Proteomes" id="UP001590950">
    <property type="component" value="Unassembled WGS sequence"/>
</dbReference>
<evidence type="ECO:0000256" key="2">
    <source>
        <dbReference type="ARBA" id="ARBA00010840"/>
    </source>
</evidence>
<comment type="similarity">
    <text evidence="2">Belongs to the ORC6 family.</text>
</comment>
<keyword evidence="4" id="KW-0238">DNA-binding</keyword>
<gene>
    <name evidence="8" type="ORF">N7G274_003004</name>
</gene>
<evidence type="ECO:0000259" key="7">
    <source>
        <dbReference type="Pfam" id="PF05460"/>
    </source>
</evidence>
<evidence type="ECO:0000256" key="4">
    <source>
        <dbReference type="ARBA" id="ARBA00023125"/>
    </source>
</evidence>
<keyword evidence="9" id="KW-1185">Reference proteome</keyword>
<proteinExistence type="inferred from homology"/>
<dbReference type="Pfam" id="PF05460">
    <property type="entry name" value="ORC6"/>
    <property type="match status" value="1"/>
</dbReference>
<feature type="domain" description="ORC6 first cyclin-like" evidence="7">
    <location>
        <begin position="12"/>
        <end position="93"/>
    </location>
</feature>
<evidence type="ECO:0000256" key="5">
    <source>
        <dbReference type="ARBA" id="ARBA00023242"/>
    </source>
</evidence>
<reference evidence="8 9" key="1">
    <citation type="submission" date="2024-09" db="EMBL/GenBank/DDBJ databases">
        <title>Rethinking Asexuality: The Enigmatic Case of Functional Sexual Genes in Lepraria (Stereocaulaceae).</title>
        <authorList>
            <person name="Doellman M."/>
            <person name="Sun Y."/>
            <person name="Barcenas-Pena A."/>
            <person name="Lumbsch H.T."/>
            <person name="Grewe F."/>
        </authorList>
    </citation>
    <scope>NUCLEOTIDE SEQUENCE [LARGE SCALE GENOMIC DNA]</scope>
    <source>
        <strain evidence="8 9">Mercado 3170</strain>
    </source>
</reference>
<sequence length="373" mass="41701">MDRSVTQALIGLVPSLSDPLPPELVELAGSLLAQSRSKASSLKADEEIARSYACANIACERLKQTLALPKIQPRPPCPPKVYQKLYQYLDSALPPRERRSSRIARSNGKESTPTFSPVKPRTPSRSAHIRPDTPGRKTPQRLAVGPSETPQWVMPVIRQLCQKMGAPAAPHHVFAGVSSILSTQKMTFSSKTKAQSSAIKTPALIVAVYVWVTARLAWSEKPAIEYQQQRNSAVNIFESLAQLPHEMRSFDHEDVDTCMRQIKEHQWTEMDWFENIPVGTGLGLSDSREVQAESEDGLAETEEEQLLPVQQRIVSKNGATDPDYLQAGLGTMMQDRVDYLSDDRRREYKEWKKSILLQIAELEKGQEMDVEAG</sequence>
<keyword evidence="5" id="KW-0539">Nucleus</keyword>
<organism evidence="8 9">
    <name type="scientific">Stereocaulon virgatum</name>
    <dbReference type="NCBI Taxonomy" id="373712"/>
    <lineage>
        <taxon>Eukaryota</taxon>
        <taxon>Fungi</taxon>
        <taxon>Dikarya</taxon>
        <taxon>Ascomycota</taxon>
        <taxon>Pezizomycotina</taxon>
        <taxon>Lecanoromycetes</taxon>
        <taxon>OSLEUM clade</taxon>
        <taxon>Lecanoromycetidae</taxon>
        <taxon>Lecanorales</taxon>
        <taxon>Lecanorineae</taxon>
        <taxon>Stereocaulaceae</taxon>
        <taxon>Stereocaulon</taxon>
    </lineage>
</organism>
<evidence type="ECO:0000256" key="3">
    <source>
        <dbReference type="ARBA" id="ARBA00022705"/>
    </source>
</evidence>
<comment type="caution">
    <text evidence="8">The sequence shown here is derived from an EMBL/GenBank/DDBJ whole genome shotgun (WGS) entry which is preliminary data.</text>
</comment>
<accession>A0ABR4AHV5</accession>
<keyword evidence="3" id="KW-0235">DNA replication</keyword>
<comment type="subcellular location">
    <subcellularLocation>
        <location evidence="1">Nucleus</location>
    </subcellularLocation>
</comment>
<dbReference type="EMBL" id="JBEFKJ010000009">
    <property type="protein sequence ID" value="KAL2044299.1"/>
    <property type="molecule type" value="Genomic_DNA"/>
</dbReference>
<protein>
    <recommendedName>
        <fullName evidence="7">ORC6 first cyclin-like domain-containing protein</fullName>
    </recommendedName>
</protein>